<evidence type="ECO:0000256" key="1">
    <source>
        <dbReference type="PROSITE-ProRule" id="PRU00330"/>
    </source>
</evidence>
<dbReference type="SMART" id="SM00884">
    <property type="entry name" value="Cullin_Nedd8"/>
    <property type="match status" value="1"/>
</dbReference>
<dbReference type="InterPro" id="IPR059120">
    <property type="entry name" value="Cullin-like_AB"/>
</dbReference>
<dbReference type="InterPro" id="IPR045093">
    <property type="entry name" value="Cullin"/>
</dbReference>
<dbReference type="RefSeq" id="XP_012894478.1">
    <property type="nucleotide sequence ID" value="XM_013039024.1"/>
</dbReference>
<dbReference type="Pfam" id="PF26557">
    <property type="entry name" value="Cullin_AB"/>
    <property type="match status" value="1"/>
</dbReference>
<name>D8LXX5_BLAHO</name>
<organism evidence="3">
    <name type="scientific">Blastocystis hominis</name>
    <dbReference type="NCBI Taxonomy" id="12968"/>
    <lineage>
        <taxon>Eukaryota</taxon>
        <taxon>Sar</taxon>
        <taxon>Stramenopiles</taxon>
        <taxon>Bigyra</taxon>
        <taxon>Opalozoa</taxon>
        <taxon>Opalinata</taxon>
        <taxon>Blastocystidae</taxon>
        <taxon>Blastocystis</taxon>
    </lineage>
</organism>
<dbReference type="InParanoid" id="D8LXX5"/>
<dbReference type="GeneID" id="24922242"/>
<dbReference type="Gene3D" id="1.10.10.10">
    <property type="entry name" value="Winged helix-like DNA-binding domain superfamily/Winged helix DNA-binding domain"/>
    <property type="match status" value="1"/>
</dbReference>
<sequence>MYHQKYQSRILTYLYGESHYILDYKSIELVVDFPQMIVLNEFNRGDSFSLAELESRTHLPEIVLKTAIQQLTAVSSGPLLLTDSTFSTIRVNETPSWSGNRINLVPQVSLQVQTSTTSAVLHEDRAVQLLQVEAAIVKVLKKVKFSTLEDLPKSILSYLQYKPENELMQQAVDVLLNKELIERDEKDPNVLRYVVNLGV</sequence>
<dbReference type="InterPro" id="IPR016158">
    <property type="entry name" value="Cullin_homology"/>
</dbReference>
<dbReference type="InterPro" id="IPR036390">
    <property type="entry name" value="WH_DNA-bd_sf"/>
</dbReference>
<dbReference type="InterPro" id="IPR036388">
    <property type="entry name" value="WH-like_DNA-bd_sf"/>
</dbReference>
<accession>D8LXX5</accession>
<dbReference type="OrthoDB" id="27073at2759"/>
<dbReference type="Proteomes" id="UP000008312">
    <property type="component" value="Unassembled WGS sequence"/>
</dbReference>
<dbReference type="InterPro" id="IPR036317">
    <property type="entry name" value="Cullin_homology_sf"/>
</dbReference>
<dbReference type="GO" id="GO:0031625">
    <property type="term" value="F:ubiquitin protein ligase binding"/>
    <property type="evidence" value="ECO:0007669"/>
    <property type="project" value="InterPro"/>
</dbReference>
<evidence type="ECO:0000259" key="2">
    <source>
        <dbReference type="PROSITE" id="PS50069"/>
    </source>
</evidence>
<gene>
    <name evidence="3" type="ORF">GSBLH_T00006117001</name>
</gene>
<dbReference type="SUPFAM" id="SSF46785">
    <property type="entry name" value="Winged helix' DNA-binding domain"/>
    <property type="match status" value="1"/>
</dbReference>
<dbReference type="SUPFAM" id="SSF75632">
    <property type="entry name" value="Cullin homology domain"/>
    <property type="match status" value="1"/>
</dbReference>
<dbReference type="Gene3D" id="3.30.230.130">
    <property type="entry name" value="Cullin, Chain C, Domain 2"/>
    <property type="match status" value="1"/>
</dbReference>
<dbReference type="PROSITE" id="PS50069">
    <property type="entry name" value="CULLIN_2"/>
    <property type="match status" value="1"/>
</dbReference>
<feature type="domain" description="Cullin family profile" evidence="2">
    <location>
        <begin position="1"/>
        <end position="72"/>
    </location>
</feature>
<dbReference type="GO" id="GO:0006511">
    <property type="term" value="P:ubiquitin-dependent protein catabolic process"/>
    <property type="evidence" value="ECO:0007669"/>
    <property type="project" value="InterPro"/>
</dbReference>
<evidence type="ECO:0000313" key="4">
    <source>
        <dbReference type="Proteomes" id="UP000008312"/>
    </source>
</evidence>
<proteinExistence type="inferred from homology"/>
<dbReference type="InterPro" id="IPR019559">
    <property type="entry name" value="Cullin_neddylation_domain"/>
</dbReference>
<dbReference type="EMBL" id="FN668639">
    <property type="protein sequence ID" value="CBK20430.2"/>
    <property type="molecule type" value="Genomic_DNA"/>
</dbReference>
<comment type="similarity">
    <text evidence="1">Belongs to the cullin family.</text>
</comment>
<evidence type="ECO:0000313" key="3">
    <source>
        <dbReference type="EMBL" id="CBK20430.2"/>
    </source>
</evidence>
<dbReference type="AlphaFoldDB" id="D8LXX5"/>
<reference evidence="3" key="1">
    <citation type="submission" date="2010-02" db="EMBL/GenBank/DDBJ databases">
        <title>Sequencing and annotation of the Blastocystis hominis genome.</title>
        <authorList>
            <person name="Wincker P."/>
        </authorList>
    </citation>
    <scope>NUCLEOTIDE SEQUENCE</scope>
    <source>
        <strain evidence="3">Singapore isolate B</strain>
    </source>
</reference>
<protein>
    <recommendedName>
        <fullName evidence="2">Cullin family profile domain-containing protein</fullName>
    </recommendedName>
</protein>
<dbReference type="PANTHER" id="PTHR11932">
    <property type="entry name" value="CULLIN"/>
    <property type="match status" value="1"/>
</dbReference>
<keyword evidence="4" id="KW-1185">Reference proteome</keyword>